<evidence type="ECO:0000313" key="2">
    <source>
        <dbReference type="Proteomes" id="UP000642920"/>
    </source>
</evidence>
<dbReference type="AlphaFoldDB" id="A0A937AHR6"/>
<organism evidence="1 2">
    <name type="scientific">Marivirga atlantica</name>
    <dbReference type="NCBI Taxonomy" id="1548457"/>
    <lineage>
        <taxon>Bacteria</taxon>
        <taxon>Pseudomonadati</taxon>
        <taxon>Bacteroidota</taxon>
        <taxon>Cytophagia</taxon>
        <taxon>Cytophagales</taxon>
        <taxon>Marivirgaceae</taxon>
        <taxon>Marivirga</taxon>
    </lineage>
</organism>
<dbReference type="RefSeq" id="WP_201916836.1">
    <property type="nucleotide sequence ID" value="NZ_JAERQG010000001.1"/>
</dbReference>
<gene>
    <name evidence="1" type="ORF">JKP34_01115</name>
</gene>
<dbReference type="InterPro" id="IPR019861">
    <property type="entry name" value="PorP/SprF_Bacteroidetes"/>
</dbReference>
<dbReference type="Proteomes" id="UP000642920">
    <property type="component" value="Unassembled WGS sequence"/>
</dbReference>
<proteinExistence type="predicted"/>
<dbReference type="Pfam" id="PF11751">
    <property type="entry name" value="PorP_SprF"/>
    <property type="match status" value="1"/>
</dbReference>
<dbReference type="EMBL" id="JAERQG010000001">
    <property type="protein sequence ID" value="MBL0763828.1"/>
    <property type="molecule type" value="Genomic_DNA"/>
</dbReference>
<reference evidence="1" key="1">
    <citation type="submission" date="2021-01" db="EMBL/GenBank/DDBJ databases">
        <title>Marivirga sp. nov., isolated from intertidal surface sediments.</title>
        <authorList>
            <person name="Zhang M."/>
        </authorList>
    </citation>
    <scope>NUCLEOTIDE SEQUENCE</scope>
    <source>
        <strain evidence="1">SM1354</strain>
    </source>
</reference>
<accession>A0A937AHR6</accession>
<comment type="caution">
    <text evidence="1">The sequence shown here is derived from an EMBL/GenBank/DDBJ whole genome shotgun (WGS) entry which is preliminary data.</text>
</comment>
<evidence type="ECO:0000313" key="1">
    <source>
        <dbReference type="EMBL" id="MBL0763828.1"/>
    </source>
</evidence>
<dbReference type="NCBIfam" id="TIGR03519">
    <property type="entry name" value="T9SS_PorP_fam"/>
    <property type="match status" value="1"/>
</dbReference>
<keyword evidence="2" id="KW-1185">Reference proteome</keyword>
<name>A0A937AHR6_9BACT</name>
<protein>
    <submittedName>
        <fullName evidence="1">Type IX secretion system membrane protein PorP/SprF</fullName>
    </submittedName>
</protein>
<sequence length="322" mass="36354">MLNRFRKYIYAFPIIILFFFSAAESGKAQQYPIYSQYIFNGLILNPAYAGSHVQFSASAMYRNQWVNFDGAPQTLFFSAHTSLWKERMGLGLLVSDDRIGSYSNQNVYASYAFIIKTPVGKLAMGLQAGVNMLSADYEDLNLDDVNDISFTSLNNQLKPNFGTGVYYYSKYFFAGFSVPFLLTNGYSNAELENVINGGIRSARNYYLYGGMNIPLNRDATVKFQPSLLLRGQEGSPLSADINASFVFYDLLSVGASYRNIDAVVSYIDLKLSESFHFSYSYDLTTSAIRAASNGTHEFMLNYRFKIRSIHGNIECPNFYQFL</sequence>